<evidence type="ECO:0000313" key="9">
    <source>
        <dbReference type="Proteomes" id="UP001160390"/>
    </source>
</evidence>
<dbReference type="InterPro" id="IPR051694">
    <property type="entry name" value="Immunoregulatory_rcpt-like"/>
</dbReference>
<keyword evidence="3 6" id="KW-1133">Transmembrane helix</keyword>
<protein>
    <recommendedName>
        <fullName evidence="10">Mid2 domain-containing protein</fullName>
    </recommendedName>
</protein>
<dbReference type="Proteomes" id="UP001160390">
    <property type="component" value="Unassembled WGS sequence"/>
</dbReference>
<evidence type="ECO:0000256" key="7">
    <source>
        <dbReference type="SAM" id="SignalP"/>
    </source>
</evidence>
<proteinExistence type="predicted"/>
<sequence>MQPVVFAASFLWLCSFALSRNIFNKPPSGGLSGDYSENPTYQEGQQVEFLWESDVTYVDIGIFQKYPAPSDKYYSAYVVRNTSSTSYRWNMAKTLRGEPPPEGENSIFWLVMYDASEEKQITDSHYFNVTRIRTTTTTTTNTSSESSSSTSAAPTAATTTTDSQVSGSGLSTGAIAGIAVGATLAGVLVAAAIAFFFWRHIQTANKGANAHPFASGAGGKPIIDDQHQRTSVPPHYDQVNQHPHMTGNELTADHLHEAP</sequence>
<dbReference type="AlphaFoldDB" id="A0AA35LUK0"/>
<feature type="region of interest" description="Disordered" evidence="5">
    <location>
        <begin position="137"/>
        <end position="168"/>
    </location>
</feature>
<evidence type="ECO:0008006" key="10">
    <source>
        <dbReference type="Google" id="ProtNLM"/>
    </source>
</evidence>
<reference evidence="8" key="1">
    <citation type="submission" date="2023-01" db="EMBL/GenBank/DDBJ databases">
        <authorList>
            <person name="Piombo E."/>
        </authorList>
    </citation>
    <scope>NUCLEOTIDE SEQUENCE</scope>
</reference>
<gene>
    <name evidence="8" type="ORF">CCHLO57077_00012790</name>
</gene>
<feature type="compositionally biased region" description="Low complexity" evidence="5">
    <location>
        <begin position="137"/>
        <end position="163"/>
    </location>
</feature>
<evidence type="ECO:0000256" key="5">
    <source>
        <dbReference type="SAM" id="MobiDB-lite"/>
    </source>
</evidence>
<comment type="caution">
    <text evidence="8">The sequence shown here is derived from an EMBL/GenBank/DDBJ whole genome shotgun (WGS) entry which is preliminary data.</text>
</comment>
<evidence type="ECO:0000256" key="3">
    <source>
        <dbReference type="ARBA" id="ARBA00022989"/>
    </source>
</evidence>
<feature type="signal peptide" evidence="7">
    <location>
        <begin position="1"/>
        <end position="19"/>
    </location>
</feature>
<organism evidence="8 9">
    <name type="scientific">Clonostachys chloroleuca</name>
    <dbReference type="NCBI Taxonomy" id="1926264"/>
    <lineage>
        <taxon>Eukaryota</taxon>
        <taxon>Fungi</taxon>
        <taxon>Dikarya</taxon>
        <taxon>Ascomycota</taxon>
        <taxon>Pezizomycotina</taxon>
        <taxon>Sordariomycetes</taxon>
        <taxon>Hypocreomycetidae</taxon>
        <taxon>Hypocreales</taxon>
        <taxon>Bionectriaceae</taxon>
        <taxon>Clonostachys</taxon>
    </lineage>
</organism>
<dbReference type="PANTHER" id="PTHR15549">
    <property type="entry name" value="PAIRED IMMUNOGLOBULIN-LIKE TYPE 2 RECEPTOR"/>
    <property type="match status" value="1"/>
</dbReference>
<dbReference type="CDD" id="cd12087">
    <property type="entry name" value="TM_EGFR-like"/>
    <property type="match status" value="1"/>
</dbReference>
<name>A0AA35LUK0_9HYPO</name>
<evidence type="ECO:0000256" key="2">
    <source>
        <dbReference type="ARBA" id="ARBA00022692"/>
    </source>
</evidence>
<evidence type="ECO:0000256" key="1">
    <source>
        <dbReference type="ARBA" id="ARBA00004167"/>
    </source>
</evidence>
<evidence type="ECO:0000256" key="4">
    <source>
        <dbReference type="ARBA" id="ARBA00023136"/>
    </source>
</evidence>
<feature type="transmembrane region" description="Helical" evidence="6">
    <location>
        <begin position="174"/>
        <end position="198"/>
    </location>
</feature>
<keyword evidence="9" id="KW-1185">Reference proteome</keyword>
<keyword evidence="4 6" id="KW-0472">Membrane</keyword>
<dbReference type="PANTHER" id="PTHR15549:SF26">
    <property type="entry name" value="AXIAL BUDDING PATTERN PROTEIN 2-RELATED"/>
    <property type="match status" value="1"/>
</dbReference>
<dbReference type="GO" id="GO:0071944">
    <property type="term" value="C:cell periphery"/>
    <property type="evidence" value="ECO:0007669"/>
    <property type="project" value="UniProtKB-ARBA"/>
</dbReference>
<dbReference type="GO" id="GO:0016020">
    <property type="term" value="C:membrane"/>
    <property type="evidence" value="ECO:0007669"/>
    <property type="project" value="UniProtKB-SubCell"/>
</dbReference>
<evidence type="ECO:0000313" key="8">
    <source>
        <dbReference type="EMBL" id="CAI6079619.1"/>
    </source>
</evidence>
<feature type="chain" id="PRO_5041280469" description="Mid2 domain-containing protein" evidence="7">
    <location>
        <begin position="20"/>
        <end position="259"/>
    </location>
</feature>
<keyword evidence="2 6" id="KW-0812">Transmembrane</keyword>
<feature type="region of interest" description="Disordered" evidence="5">
    <location>
        <begin position="212"/>
        <end position="259"/>
    </location>
</feature>
<evidence type="ECO:0000256" key="6">
    <source>
        <dbReference type="SAM" id="Phobius"/>
    </source>
</evidence>
<dbReference type="EMBL" id="CABFNP030000704">
    <property type="protein sequence ID" value="CAI6079619.1"/>
    <property type="molecule type" value="Genomic_DNA"/>
</dbReference>
<keyword evidence="7" id="KW-0732">Signal</keyword>
<comment type="subcellular location">
    <subcellularLocation>
        <location evidence="1">Membrane</location>
        <topology evidence="1">Single-pass membrane protein</topology>
    </subcellularLocation>
</comment>
<accession>A0AA35LUK0</accession>